<name>A0AAW5R0X0_9HYPH</name>
<protein>
    <recommendedName>
        <fullName evidence="4">AB hydrolase-1 domain-containing protein</fullName>
    </recommendedName>
</protein>
<dbReference type="Gene3D" id="3.40.50.1820">
    <property type="entry name" value="alpha/beta hydrolase"/>
    <property type="match status" value="1"/>
</dbReference>
<dbReference type="InterPro" id="IPR000073">
    <property type="entry name" value="AB_hydrolase_1"/>
</dbReference>
<feature type="domain" description="AB hydrolase-1" evidence="4">
    <location>
        <begin position="91"/>
        <end position="183"/>
    </location>
</feature>
<feature type="chain" id="PRO_5043992013" description="AB hydrolase-1 domain-containing protein" evidence="3">
    <location>
        <begin position="29"/>
        <end position="355"/>
    </location>
</feature>
<dbReference type="PIRSF" id="PIRSF031982">
    <property type="entry name" value="UCP031982_abhydr"/>
    <property type="match status" value="1"/>
</dbReference>
<dbReference type="EMBL" id="JALIDZ010000004">
    <property type="protein sequence ID" value="MCT8972313.1"/>
    <property type="molecule type" value="Genomic_DNA"/>
</dbReference>
<keyword evidence="6" id="KW-1185">Reference proteome</keyword>
<dbReference type="InterPro" id="IPR029058">
    <property type="entry name" value="AB_hydrolase_fold"/>
</dbReference>
<evidence type="ECO:0000256" key="1">
    <source>
        <dbReference type="ARBA" id="ARBA00022801"/>
    </source>
</evidence>
<dbReference type="SUPFAM" id="SSF53474">
    <property type="entry name" value="alpha/beta-Hydrolases"/>
    <property type="match status" value="1"/>
</dbReference>
<evidence type="ECO:0000256" key="3">
    <source>
        <dbReference type="SAM" id="SignalP"/>
    </source>
</evidence>
<comment type="similarity">
    <text evidence="2">Belongs to the AB hydrolase superfamily. FUS2 hydrolase family.</text>
</comment>
<dbReference type="Proteomes" id="UP001320898">
    <property type="component" value="Unassembled WGS sequence"/>
</dbReference>
<organism evidence="5 6">
    <name type="scientific">Microbaculum marinisediminis</name>
    <dbReference type="NCBI Taxonomy" id="2931392"/>
    <lineage>
        <taxon>Bacteria</taxon>
        <taxon>Pseudomonadati</taxon>
        <taxon>Pseudomonadota</taxon>
        <taxon>Alphaproteobacteria</taxon>
        <taxon>Hyphomicrobiales</taxon>
        <taxon>Tepidamorphaceae</taxon>
        <taxon>Microbaculum</taxon>
    </lineage>
</organism>
<evidence type="ECO:0000313" key="6">
    <source>
        <dbReference type="Proteomes" id="UP001320898"/>
    </source>
</evidence>
<dbReference type="Pfam" id="PF00561">
    <property type="entry name" value="Abhydrolase_1"/>
    <property type="match status" value="1"/>
</dbReference>
<evidence type="ECO:0000256" key="2">
    <source>
        <dbReference type="ARBA" id="ARBA00038115"/>
    </source>
</evidence>
<feature type="signal peptide" evidence="3">
    <location>
        <begin position="1"/>
        <end position="28"/>
    </location>
</feature>
<dbReference type="InterPro" id="IPR050261">
    <property type="entry name" value="FrsA_esterase"/>
</dbReference>
<accession>A0AAW5R0X0</accession>
<dbReference type="PANTHER" id="PTHR22946:SF9">
    <property type="entry name" value="POLYKETIDE TRANSFERASE AF380"/>
    <property type="match status" value="1"/>
</dbReference>
<evidence type="ECO:0000259" key="4">
    <source>
        <dbReference type="Pfam" id="PF00561"/>
    </source>
</evidence>
<evidence type="ECO:0000313" key="5">
    <source>
        <dbReference type="EMBL" id="MCT8972313.1"/>
    </source>
</evidence>
<dbReference type="InterPro" id="IPR016986">
    <property type="entry name" value="UCP031982_abhydr"/>
</dbReference>
<dbReference type="AlphaFoldDB" id="A0AAW5R0X0"/>
<keyword evidence="3" id="KW-0732">Signal</keyword>
<sequence length="355" mass="37258">MKRLTLAYALGALILAIGLTSTLSTASAADAEQIAGYDQFVFDAPHRAGKVGASVWYPVGTKTYKGIIGENPLFEGTPAYVGAEVADGRFPLVLLSHGSGGNMDGLSWLSSALAARGAMVLAVNHPGSTTGDSSPRRSVKLDERAADLSVALDRLLETPVFADHIDRGRIGALGFSLGGATALGLGGLRFDRELWGQYCDRLGPDAADCVFFAKGGIDYSDLPDGFEAAMRDDRVSSVVAVDPGLSYAVTADNAAKTDVPVLFVSLGRENLWPAADVSETGSGLVGRIADATHVTLSPAHHFTFLQVCKPDGAKMLREENDDPICDDPAGTDRAKIHAEIVDEVAAWLGLGNRTN</sequence>
<dbReference type="RefSeq" id="WP_261615877.1">
    <property type="nucleotide sequence ID" value="NZ_JALIDZ010000004.1"/>
</dbReference>
<reference evidence="5 6" key="1">
    <citation type="submission" date="2022-04" db="EMBL/GenBank/DDBJ databases">
        <authorList>
            <person name="Ye Y.-Q."/>
            <person name="Du Z.-J."/>
        </authorList>
    </citation>
    <scope>NUCLEOTIDE SEQUENCE [LARGE SCALE GENOMIC DNA]</scope>
    <source>
        <strain evidence="5 6">A6E488</strain>
    </source>
</reference>
<gene>
    <name evidence="5" type="ORF">MUB46_10630</name>
</gene>
<comment type="caution">
    <text evidence="5">The sequence shown here is derived from an EMBL/GenBank/DDBJ whole genome shotgun (WGS) entry which is preliminary data.</text>
</comment>
<dbReference type="GO" id="GO:0052689">
    <property type="term" value="F:carboxylic ester hydrolase activity"/>
    <property type="evidence" value="ECO:0007669"/>
    <property type="project" value="UniProtKB-ARBA"/>
</dbReference>
<dbReference type="PANTHER" id="PTHR22946">
    <property type="entry name" value="DIENELACTONE HYDROLASE DOMAIN-CONTAINING PROTEIN-RELATED"/>
    <property type="match status" value="1"/>
</dbReference>
<keyword evidence="1" id="KW-0378">Hydrolase</keyword>
<proteinExistence type="inferred from homology"/>